<keyword evidence="4 6" id="KW-1133">Transmembrane helix</keyword>
<evidence type="ECO:0000256" key="1">
    <source>
        <dbReference type="ARBA" id="ARBA00004141"/>
    </source>
</evidence>
<feature type="transmembrane region" description="Helical" evidence="6">
    <location>
        <begin position="21"/>
        <end position="45"/>
    </location>
</feature>
<dbReference type="PANTHER" id="PTHR23291">
    <property type="entry name" value="BAX INHIBITOR-RELATED"/>
    <property type="match status" value="1"/>
</dbReference>
<dbReference type="Proteomes" id="UP000037267">
    <property type="component" value="Unassembled WGS sequence"/>
</dbReference>
<dbReference type="PATRIC" id="fig|1503.3.peg.2767"/>
<feature type="transmembrane region" description="Helical" evidence="6">
    <location>
        <begin position="51"/>
        <end position="71"/>
    </location>
</feature>
<dbReference type="CDD" id="cd10432">
    <property type="entry name" value="BI-1-like_bacterial"/>
    <property type="match status" value="1"/>
</dbReference>
<evidence type="ECO:0000313" key="7">
    <source>
        <dbReference type="EMBL" id="KNF08933.1"/>
    </source>
</evidence>
<gene>
    <name evidence="7" type="ORF">CLPU_5c02400</name>
</gene>
<evidence type="ECO:0000256" key="2">
    <source>
        <dbReference type="ARBA" id="ARBA00010350"/>
    </source>
</evidence>
<keyword evidence="3 6" id="KW-0812">Transmembrane</keyword>
<dbReference type="GO" id="GO:0005886">
    <property type="term" value="C:plasma membrane"/>
    <property type="evidence" value="ECO:0007669"/>
    <property type="project" value="TreeGrafter"/>
</dbReference>
<evidence type="ECO:0000313" key="8">
    <source>
        <dbReference type="Proteomes" id="UP000037267"/>
    </source>
</evidence>
<proteinExistence type="inferred from homology"/>
<dbReference type="STRING" id="1503.CLPU_5c02400"/>
<keyword evidence="8" id="KW-1185">Reference proteome</keyword>
<feature type="transmembrane region" description="Helical" evidence="6">
    <location>
        <begin position="105"/>
        <end position="125"/>
    </location>
</feature>
<comment type="similarity">
    <text evidence="2 6">Belongs to the BI1 family.</text>
</comment>
<evidence type="ECO:0000256" key="4">
    <source>
        <dbReference type="ARBA" id="ARBA00022989"/>
    </source>
</evidence>
<accession>A0A0L0WBR1</accession>
<organism evidence="7 8">
    <name type="scientific">Gottschalkia purinilytica</name>
    <name type="common">Clostridium purinilyticum</name>
    <dbReference type="NCBI Taxonomy" id="1503"/>
    <lineage>
        <taxon>Bacteria</taxon>
        <taxon>Bacillati</taxon>
        <taxon>Bacillota</taxon>
        <taxon>Tissierellia</taxon>
        <taxon>Tissierellales</taxon>
        <taxon>Gottschalkiaceae</taxon>
        <taxon>Gottschalkia</taxon>
    </lineage>
</organism>
<feature type="transmembrane region" description="Helical" evidence="6">
    <location>
        <begin position="146"/>
        <end position="169"/>
    </location>
</feature>
<sequence length="172" mass="19325">MIFSELALVAFLSRRIDKMSVSTATIVFIIYSMINGLTLSSIFFMFTYKSIAVAFFITAGTFVIMSVYGYVTKNDLTNVGSICLMGLIGLILASLINVFMKSQMIYWIISYAGILIFIGLISYDTQKLKTICNTGFVNEDIEQKNAIVGALSLYLDFINLFLIILKFFARRD</sequence>
<feature type="transmembrane region" description="Helical" evidence="6">
    <location>
        <begin position="78"/>
        <end position="99"/>
    </location>
</feature>
<dbReference type="InterPro" id="IPR006214">
    <property type="entry name" value="Bax_inhibitor_1-related"/>
</dbReference>
<comment type="caution">
    <text evidence="7">The sequence shown here is derived from an EMBL/GenBank/DDBJ whole genome shotgun (WGS) entry which is preliminary data.</text>
</comment>
<dbReference type="Pfam" id="PF01027">
    <property type="entry name" value="Bax1-I"/>
    <property type="match status" value="1"/>
</dbReference>
<evidence type="ECO:0008006" key="9">
    <source>
        <dbReference type="Google" id="ProtNLM"/>
    </source>
</evidence>
<name>A0A0L0WBR1_GOTPU</name>
<comment type="subcellular location">
    <subcellularLocation>
        <location evidence="1">Membrane</location>
        <topology evidence="1">Multi-pass membrane protein</topology>
    </subcellularLocation>
</comment>
<evidence type="ECO:0000256" key="3">
    <source>
        <dbReference type="ARBA" id="ARBA00022692"/>
    </source>
</evidence>
<dbReference type="RefSeq" id="WP_235436128.1">
    <property type="nucleotide sequence ID" value="NZ_LGSS01000005.1"/>
</dbReference>
<keyword evidence="5 6" id="KW-0472">Membrane</keyword>
<dbReference type="PANTHER" id="PTHR23291:SF50">
    <property type="entry name" value="PROTEIN LIFEGUARD 4"/>
    <property type="match status" value="1"/>
</dbReference>
<reference evidence="8" key="1">
    <citation type="submission" date="2015-07" db="EMBL/GenBank/DDBJ databases">
        <title>Draft genome sequence of the purine-degrading Gottschalkia purinilyticum DSM 1384 (formerly Clostridium purinilyticum).</title>
        <authorList>
            <person name="Poehlein A."/>
            <person name="Schiel-Bengelsdorf B."/>
            <person name="Bengelsdorf F.R."/>
            <person name="Daniel R."/>
            <person name="Duerre P."/>
        </authorList>
    </citation>
    <scope>NUCLEOTIDE SEQUENCE [LARGE SCALE GENOMIC DNA]</scope>
    <source>
        <strain evidence="8">DSM 1384</strain>
    </source>
</reference>
<evidence type="ECO:0000256" key="6">
    <source>
        <dbReference type="RuleBase" id="RU004379"/>
    </source>
</evidence>
<dbReference type="AlphaFoldDB" id="A0A0L0WBR1"/>
<protein>
    <recommendedName>
        <fullName evidence="9">Inner membrane protein YbhL</fullName>
    </recommendedName>
</protein>
<dbReference type="EMBL" id="LGSS01000005">
    <property type="protein sequence ID" value="KNF08933.1"/>
    <property type="molecule type" value="Genomic_DNA"/>
</dbReference>
<evidence type="ECO:0000256" key="5">
    <source>
        <dbReference type="ARBA" id="ARBA00023136"/>
    </source>
</evidence>